<feature type="compositionally biased region" description="Basic and acidic residues" evidence="10">
    <location>
        <begin position="91"/>
        <end position="138"/>
    </location>
</feature>
<evidence type="ECO:0000313" key="11">
    <source>
        <dbReference type="EMBL" id="ESO92509.1"/>
    </source>
</evidence>
<name>V4BU32_LOTGI</name>
<evidence type="ECO:0000256" key="7">
    <source>
        <dbReference type="ARBA" id="ARBA00023015"/>
    </source>
</evidence>
<feature type="region of interest" description="Disordered" evidence="10">
    <location>
        <begin position="633"/>
        <end position="678"/>
    </location>
</feature>
<dbReference type="InterPro" id="IPR036060">
    <property type="entry name" value="Znf_C2H2C_sf"/>
</dbReference>
<dbReference type="OMA" id="APDVIFE"/>
<dbReference type="Gene3D" id="4.10.320.30">
    <property type="match status" value="7"/>
</dbReference>
<feature type="region of interest" description="Disordered" evidence="10">
    <location>
        <begin position="1"/>
        <end position="138"/>
    </location>
</feature>
<keyword evidence="8" id="KW-0804">Transcription</keyword>
<dbReference type="GO" id="GO:0000978">
    <property type="term" value="F:RNA polymerase II cis-regulatory region sequence-specific DNA binding"/>
    <property type="evidence" value="ECO:0007669"/>
    <property type="project" value="TreeGrafter"/>
</dbReference>
<feature type="compositionally biased region" description="Basic and acidic residues" evidence="10">
    <location>
        <begin position="369"/>
        <end position="384"/>
    </location>
</feature>
<accession>V4BU32</accession>
<feature type="compositionally biased region" description="Basic and acidic residues" evidence="10">
    <location>
        <begin position="203"/>
        <end position="223"/>
    </location>
</feature>
<comment type="subcellular location">
    <subcellularLocation>
        <location evidence="1">Nucleus</location>
    </subcellularLocation>
</comment>
<dbReference type="GO" id="GO:0007399">
    <property type="term" value="P:nervous system development"/>
    <property type="evidence" value="ECO:0007669"/>
    <property type="project" value="UniProtKB-KW"/>
</dbReference>
<feature type="region of interest" description="Disordered" evidence="10">
    <location>
        <begin position="369"/>
        <end position="411"/>
    </location>
</feature>
<evidence type="ECO:0000256" key="2">
    <source>
        <dbReference type="ARBA" id="ARBA00010194"/>
    </source>
</evidence>
<dbReference type="GO" id="GO:0005634">
    <property type="term" value="C:nucleus"/>
    <property type="evidence" value="ECO:0007669"/>
    <property type="project" value="UniProtKB-SubCell"/>
</dbReference>
<feature type="region of interest" description="Disordered" evidence="10">
    <location>
        <begin position="250"/>
        <end position="278"/>
    </location>
</feature>
<dbReference type="STRING" id="225164.V4BU32"/>
<evidence type="ECO:0000256" key="1">
    <source>
        <dbReference type="ARBA" id="ARBA00004123"/>
    </source>
</evidence>
<keyword evidence="5" id="KW-0863">Zinc-finger</keyword>
<feature type="compositionally biased region" description="Basic and acidic residues" evidence="10">
    <location>
        <begin position="10"/>
        <end position="29"/>
    </location>
</feature>
<evidence type="ECO:0000313" key="12">
    <source>
        <dbReference type="Proteomes" id="UP000030746"/>
    </source>
</evidence>
<dbReference type="GO" id="GO:0008270">
    <property type="term" value="F:zinc ion binding"/>
    <property type="evidence" value="ECO:0007669"/>
    <property type="project" value="UniProtKB-KW"/>
</dbReference>
<comment type="similarity">
    <text evidence="2">Belongs to the MYT1 family.</text>
</comment>
<sequence length="1130" mass="124100">MAAVKRKAPERKESDKAEPENKRSKKVQESPEVTSGCTYPGCKGEGHITSKFTRHRTISTCPLAAKKRKQEEEPDTPSPPNKKTTNKKTKKDVETLKDKVSPKEGRKIKKEESPELKSEPTSKRKKPDAKAKEPEVKLEIDIKYEIQPITEDNLDDDEKCFRDAERGLRSLSGDFSEDLPLSKTKTSYTAETEVFECTSANEKTPDDKSQEVQSDKTPKHGIVEKIKEELSDTEEVDASEIQVVPVAPIASIETLPEPEETPKVLQTETKDSPEIQSAPILLKEVPKEHNVCETEVKKTSDISTESEDIFQKIQEQCDIIQSQDEKHKSEKNEVVSKSSDFKSSKPIELNQDMVTIDKIKKEPKIEVIDAEDTPKILEKAISIKDEEESDEDIDDEDEKKELSDVDDEAMPEGTKVEGVDAEFTVVAEWSGSANLQKALANPPTTSSGENSNDSNSGKDIQFEYRKCPTPGCDGSGHATGLYSHHRSISGCPKREELPTEGHDLLSDQFVKCPTPGCNGRGHVNSNRTSHRSISGCPIAAMGKFITTQNQKKSGLHLVVIPKSDNPNTAVLAACNEAQLIKMAAKECTTGTDRILRPMILTKQLELQSINSPSVVSQSTPRNNLAKELEKYNRPAEVSVPTPAPKLIKPKRDISGPDRPNILSKRPHFRPQPKSPNTSVILNVQKTPTISQQLALNIGKQTTSMNLSDVNRIPQASTLTETQPTCASAILSSLPTPLNIPQPAVTKVTLSANKANILNPVRPKFEPPNTDNGISTIPLPASPTSLKTPLTPSRQKEIKELVQCPTVGCDGSGHVTGNYSSHRSLSGCPLADRAMVQANQIEQKCPTIGCDGSGHITGNYSSHRSLSGCPRAAKIKRPSTKEGYEKKEFDEFGCPVPGCDGIGHITGKYLSHRSASGCPLANRQKLQRYIGSTGIENQDPALIKAMKLDGFACPTPGCDGAGHINGSFLTHRSLSGCPKATFAMKKAKITPNELAALQLKVENGEDLESEFVKLEEDIQVIKKANIVREQETIKLRADVSCLETRIQLCQQENVSLLTQKQGLNHTLNTLKTKIFTCLQKVNLPQLDVPFDFENLEAYVCKIQNLCTRNADNEDNALFNVLKNALSEIEVA</sequence>
<dbReference type="OrthoDB" id="10069059at2759"/>
<feature type="compositionally biased region" description="Low complexity" evidence="10">
    <location>
        <begin position="446"/>
        <end position="457"/>
    </location>
</feature>
<dbReference type="KEGG" id="lgi:LOTGIDRAFT_162409"/>
<evidence type="ECO:0000256" key="10">
    <source>
        <dbReference type="SAM" id="MobiDB-lite"/>
    </source>
</evidence>
<keyword evidence="4" id="KW-0677">Repeat</keyword>
<dbReference type="GeneID" id="20239009"/>
<dbReference type="GO" id="GO:0000981">
    <property type="term" value="F:DNA-binding transcription factor activity, RNA polymerase II-specific"/>
    <property type="evidence" value="ECO:0007669"/>
    <property type="project" value="TreeGrafter"/>
</dbReference>
<dbReference type="InterPro" id="IPR002515">
    <property type="entry name" value="Znf_C2H2C"/>
</dbReference>
<keyword evidence="7" id="KW-0805">Transcription regulation</keyword>
<dbReference type="Pfam" id="PF01530">
    <property type="entry name" value="zf-C2HC"/>
    <property type="match status" value="7"/>
</dbReference>
<dbReference type="PROSITE" id="PS51802">
    <property type="entry name" value="ZF_CCHHC"/>
    <property type="match status" value="7"/>
</dbReference>
<evidence type="ECO:0000256" key="9">
    <source>
        <dbReference type="ARBA" id="ARBA00023242"/>
    </source>
</evidence>
<dbReference type="Proteomes" id="UP000030746">
    <property type="component" value="Unassembled WGS sequence"/>
</dbReference>
<keyword evidence="9" id="KW-0539">Nucleus</keyword>
<dbReference type="PANTHER" id="PTHR10816">
    <property type="entry name" value="MYELIN TRANSCRIPTION FACTOR 1-RELATED"/>
    <property type="match status" value="1"/>
</dbReference>
<keyword evidence="6" id="KW-0862">Zinc</keyword>
<dbReference type="CTD" id="20239009"/>
<feature type="compositionally biased region" description="Basic and acidic residues" evidence="10">
    <location>
        <begin position="323"/>
        <end position="345"/>
    </location>
</feature>
<dbReference type="FunFam" id="4.10.320.30:FF:000001">
    <property type="entry name" value="Myelin transcription factor 1-like, a"/>
    <property type="match status" value="6"/>
</dbReference>
<feature type="region of interest" description="Disordered" evidence="10">
    <location>
        <begin position="321"/>
        <end position="350"/>
    </location>
</feature>
<keyword evidence="3" id="KW-0479">Metal-binding</keyword>
<evidence type="ECO:0000256" key="3">
    <source>
        <dbReference type="ARBA" id="ARBA00022723"/>
    </source>
</evidence>
<reference evidence="11 12" key="1">
    <citation type="journal article" date="2013" name="Nature">
        <title>Insights into bilaterian evolution from three spiralian genomes.</title>
        <authorList>
            <person name="Simakov O."/>
            <person name="Marletaz F."/>
            <person name="Cho S.J."/>
            <person name="Edsinger-Gonzales E."/>
            <person name="Havlak P."/>
            <person name="Hellsten U."/>
            <person name="Kuo D.H."/>
            <person name="Larsson T."/>
            <person name="Lv J."/>
            <person name="Arendt D."/>
            <person name="Savage R."/>
            <person name="Osoegawa K."/>
            <person name="de Jong P."/>
            <person name="Grimwood J."/>
            <person name="Chapman J.A."/>
            <person name="Shapiro H."/>
            <person name="Aerts A."/>
            <person name="Otillar R.P."/>
            <person name="Terry A.Y."/>
            <person name="Boore J.L."/>
            <person name="Grigoriev I.V."/>
            <person name="Lindberg D.R."/>
            <person name="Seaver E.C."/>
            <person name="Weisblat D.A."/>
            <person name="Putnam N.H."/>
            <person name="Rokhsar D.S."/>
        </authorList>
    </citation>
    <scope>NUCLEOTIDE SEQUENCE [LARGE SCALE GENOMIC DNA]</scope>
</reference>
<feature type="region of interest" description="Disordered" evidence="10">
    <location>
        <begin position="437"/>
        <end position="461"/>
    </location>
</feature>
<evidence type="ECO:0000256" key="6">
    <source>
        <dbReference type="ARBA" id="ARBA00022833"/>
    </source>
</evidence>
<feature type="compositionally biased region" description="Acidic residues" evidence="10">
    <location>
        <begin position="385"/>
        <end position="410"/>
    </location>
</feature>
<keyword evidence="12" id="KW-1185">Reference proteome</keyword>
<dbReference type="PANTHER" id="PTHR10816:SF15">
    <property type="entry name" value="MYELIN TRANSCRIPTION FACTOR 1-LIKE PROTEIN"/>
    <property type="match status" value="1"/>
</dbReference>
<dbReference type="RefSeq" id="XP_009056654.1">
    <property type="nucleotide sequence ID" value="XM_009058406.1"/>
</dbReference>
<evidence type="ECO:0000256" key="5">
    <source>
        <dbReference type="ARBA" id="ARBA00022771"/>
    </source>
</evidence>
<evidence type="ECO:0000256" key="4">
    <source>
        <dbReference type="ARBA" id="ARBA00022737"/>
    </source>
</evidence>
<protein>
    <recommendedName>
        <fullName evidence="13">Myelin transcription factor 1 domain-containing protein</fullName>
    </recommendedName>
</protein>
<dbReference type="EMBL" id="KB202050">
    <property type="protein sequence ID" value="ESO92509.1"/>
    <property type="molecule type" value="Genomic_DNA"/>
</dbReference>
<dbReference type="HOGENOM" id="CLU_007226_0_0_1"/>
<evidence type="ECO:0008006" key="13">
    <source>
        <dbReference type="Google" id="ProtNLM"/>
    </source>
</evidence>
<dbReference type="SUPFAM" id="SSF103637">
    <property type="entry name" value="CCHHC domain"/>
    <property type="match status" value="7"/>
</dbReference>
<organism evidence="11 12">
    <name type="scientific">Lottia gigantea</name>
    <name type="common">Giant owl limpet</name>
    <dbReference type="NCBI Taxonomy" id="225164"/>
    <lineage>
        <taxon>Eukaryota</taxon>
        <taxon>Metazoa</taxon>
        <taxon>Spiralia</taxon>
        <taxon>Lophotrochozoa</taxon>
        <taxon>Mollusca</taxon>
        <taxon>Gastropoda</taxon>
        <taxon>Patellogastropoda</taxon>
        <taxon>Lottioidea</taxon>
        <taxon>Lottiidae</taxon>
        <taxon>Lottia</taxon>
    </lineage>
</organism>
<feature type="region of interest" description="Disordered" evidence="10">
    <location>
        <begin position="196"/>
        <end position="223"/>
    </location>
</feature>
<dbReference type="AlphaFoldDB" id="V4BU32"/>
<proteinExistence type="inferred from homology"/>
<gene>
    <name evidence="11" type="ORF">LOTGIDRAFT_162409</name>
</gene>
<evidence type="ECO:0000256" key="8">
    <source>
        <dbReference type="ARBA" id="ARBA00023163"/>
    </source>
</evidence>